<dbReference type="PROSITE" id="PS50011">
    <property type="entry name" value="PROTEIN_KINASE_DOM"/>
    <property type="match status" value="1"/>
</dbReference>
<keyword evidence="2 5" id="KW-0547">Nucleotide-binding</keyword>
<feature type="region of interest" description="Disordered" evidence="6">
    <location>
        <begin position="486"/>
        <end position="505"/>
    </location>
</feature>
<reference evidence="10" key="1">
    <citation type="submission" date="2018-12" db="EMBL/GenBank/DDBJ databases">
        <title>Tengunoibacter tsumagoiensis gen. nov., sp. nov., Dictyobacter kobayashii sp. nov., D. alpinus sp. nov., and D. joshuensis sp. nov. and description of Dictyobacteraceae fam. nov. within the order Ktedonobacterales isolated from Tengu-no-mugimeshi.</title>
        <authorList>
            <person name="Wang C.M."/>
            <person name="Zheng Y."/>
            <person name="Sakai Y."/>
            <person name="Toyoda A."/>
            <person name="Minakuchi Y."/>
            <person name="Abe K."/>
            <person name="Yokota A."/>
            <person name="Yabe S."/>
        </authorList>
    </citation>
    <scope>NUCLEOTIDE SEQUENCE [LARGE SCALE GENOMIC DNA]</scope>
    <source>
        <strain evidence="10">Uno11</strain>
    </source>
</reference>
<proteinExistence type="predicted"/>
<evidence type="ECO:0000256" key="6">
    <source>
        <dbReference type="SAM" id="MobiDB-lite"/>
    </source>
</evidence>
<evidence type="ECO:0000313" key="10">
    <source>
        <dbReference type="Proteomes" id="UP000287188"/>
    </source>
</evidence>
<dbReference type="PANTHER" id="PTHR43289:SF34">
    <property type="entry name" value="SERINE_THREONINE-PROTEIN KINASE YBDM-RELATED"/>
    <property type="match status" value="1"/>
</dbReference>
<dbReference type="GO" id="GO:0005524">
    <property type="term" value="F:ATP binding"/>
    <property type="evidence" value="ECO:0007669"/>
    <property type="project" value="UniProtKB-UniRule"/>
</dbReference>
<evidence type="ECO:0000259" key="8">
    <source>
        <dbReference type="PROSITE" id="PS50011"/>
    </source>
</evidence>
<keyword evidence="10" id="KW-1185">Reference proteome</keyword>
<keyword evidence="3" id="KW-0418">Kinase</keyword>
<keyword evidence="4 5" id="KW-0067">ATP-binding</keyword>
<feature type="binding site" evidence="5">
    <location>
        <position position="48"/>
    </location>
    <ligand>
        <name>ATP</name>
        <dbReference type="ChEBI" id="CHEBI:30616"/>
    </ligand>
</feature>
<accession>A0A402APF8</accession>
<keyword evidence="7" id="KW-1133">Transmembrane helix</keyword>
<dbReference type="PANTHER" id="PTHR43289">
    <property type="entry name" value="MITOGEN-ACTIVATED PROTEIN KINASE KINASE KINASE 20-RELATED"/>
    <property type="match status" value="1"/>
</dbReference>
<evidence type="ECO:0000256" key="5">
    <source>
        <dbReference type="PROSITE-ProRule" id="PRU10141"/>
    </source>
</evidence>
<name>A0A402APF8_9CHLR</name>
<keyword evidence="7" id="KW-0472">Membrane</keyword>
<dbReference type="EMBL" id="BIFS01000001">
    <property type="protein sequence ID" value="GCE20982.1"/>
    <property type="molecule type" value="Genomic_DNA"/>
</dbReference>
<evidence type="ECO:0000256" key="4">
    <source>
        <dbReference type="ARBA" id="ARBA00022840"/>
    </source>
</evidence>
<keyword evidence="7" id="KW-0812">Transmembrane</keyword>
<evidence type="ECO:0000256" key="7">
    <source>
        <dbReference type="SAM" id="Phobius"/>
    </source>
</evidence>
<dbReference type="Gene3D" id="1.10.510.10">
    <property type="entry name" value="Transferase(Phosphotransferase) domain 1"/>
    <property type="match status" value="1"/>
</dbReference>
<dbReference type="Proteomes" id="UP000287188">
    <property type="component" value="Unassembled WGS sequence"/>
</dbReference>
<dbReference type="InterPro" id="IPR011009">
    <property type="entry name" value="Kinase-like_dom_sf"/>
</dbReference>
<evidence type="ECO:0000313" key="9">
    <source>
        <dbReference type="EMBL" id="GCE20982.1"/>
    </source>
</evidence>
<comment type="caution">
    <text evidence="9">The sequence shown here is derived from an EMBL/GenBank/DDBJ whole genome shotgun (WGS) entry which is preliminary data.</text>
</comment>
<dbReference type="SMART" id="SM00220">
    <property type="entry name" value="S_TKc"/>
    <property type="match status" value="1"/>
</dbReference>
<dbReference type="InterPro" id="IPR017441">
    <property type="entry name" value="Protein_kinase_ATP_BS"/>
</dbReference>
<protein>
    <recommendedName>
        <fullName evidence="8">Protein kinase domain-containing protein</fullName>
    </recommendedName>
</protein>
<organism evidence="9 10">
    <name type="scientific">Dictyobacter kobayashii</name>
    <dbReference type="NCBI Taxonomy" id="2014872"/>
    <lineage>
        <taxon>Bacteria</taxon>
        <taxon>Bacillati</taxon>
        <taxon>Chloroflexota</taxon>
        <taxon>Ktedonobacteria</taxon>
        <taxon>Ktedonobacterales</taxon>
        <taxon>Dictyobacteraceae</taxon>
        <taxon>Dictyobacter</taxon>
    </lineage>
</organism>
<feature type="transmembrane region" description="Helical" evidence="7">
    <location>
        <begin position="331"/>
        <end position="353"/>
    </location>
</feature>
<keyword evidence="1" id="KW-0808">Transferase</keyword>
<dbReference type="GO" id="GO:0004674">
    <property type="term" value="F:protein serine/threonine kinase activity"/>
    <property type="evidence" value="ECO:0007669"/>
    <property type="project" value="TreeGrafter"/>
</dbReference>
<dbReference type="InterPro" id="IPR000719">
    <property type="entry name" value="Prot_kinase_dom"/>
</dbReference>
<evidence type="ECO:0000256" key="2">
    <source>
        <dbReference type="ARBA" id="ARBA00022741"/>
    </source>
</evidence>
<dbReference type="PROSITE" id="PS00107">
    <property type="entry name" value="PROTEIN_KINASE_ATP"/>
    <property type="match status" value="1"/>
</dbReference>
<gene>
    <name evidence="9" type="ORF">KDK_47820</name>
</gene>
<dbReference type="Gene3D" id="3.30.200.20">
    <property type="entry name" value="Phosphorylase Kinase, domain 1"/>
    <property type="match status" value="1"/>
</dbReference>
<evidence type="ECO:0000256" key="1">
    <source>
        <dbReference type="ARBA" id="ARBA00022679"/>
    </source>
</evidence>
<dbReference type="RefSeq" id="WP_161977590.1">
    <property type="nucleotide sequence ID" value="NZ_BIFS01000001.1"/>
</dbReference>
<dbReference type="AlphaFoldDB" id="A0A402APF8"/>
<dbReference type="SUPFAM" id="SSF56112">
    <property type="entry name" value="Protein kinase-like (PK-like)"/>
    <property type="match status" value="1"/>
</dbReference>
<sequence length="505" mass="55144">MQGAYTHLLVGNTVLDRYIIEDQLGQGGFGAVYKVRDQQDIDKVFALKEVAITNQIERNLFTFESEVLKRLRHPALPRIYYSFENEQTSRAYMLMDYIEGPNLENLRQQRTMKRFAATEAITLLTPIAQAIHYLHSQQPPIVHRDIKPSNIIHPIAGSGAMLVDFGIAKAYEQDATTSVMRMCSPGYGAPEQYVGGTNPRTDIYGLAATLYVLITGEVPVEAILRLTQLGSKLRDPLKPINELVPGVPAHIANAIHQAMALNSEERFASVEQFWQALQAYTPAYTTPGRVLPSTVAANPWDKTTVFTPPAAHNSTPRATVTAKKSSKRVPILVGLVLLVLVAGVLISSNLGFLTSTKAHNASNTTIPTATPAIISTTGVYPHLHAYYVGKISSSVDTFYSAELILSKVQQKEAIIKGILYIKNVKKASAFEGTVATDNSIHFTVPGKEVLRFQGLVRTNGVLAGTYCHRIDAITCPFMGTWDATPSRVTTDQPGAGPQKAQDGNA</sequence>
<evidence type="ECO:0000256" key="3">
    <source>
        <dbReference type="ARBA" id="ARBA00022777"/>
    </source>
</evidence>
<feature type="domain" description="Protein kinase" evidence="8">
    <location>
        <begin position="18"/>
        <end position="281"/>
    </location>
</feature>
<dbReference type="CDD" id="cd14014">
    <property type="entry name" value="STKc_PknB_like"/>
    <property type="match status" value="1"/>
</dbReference>
<dbReference type="Pfam" id="PF00069">
    <property type="entry name" value="Pkinase"/>
    <property type="match status" value="1"/>
</dbReference>